<evidence type="ECO:0000256" key="1">
    <source>
        <dbReference type="SAM" id="SignalP"/>
    </source>
</evidence>
<feature type="chain" id="PRO_5004016029" evidence="1">
    <location>
        <begin position="20"/>
        <end position="227"/>
    </location>
</feature>
<dbReference type="HOGENOM" id="CLU_1183665_0_0_7"/>
<dbReference type="eggNOG" id="ENOG5032WMF">
    <property type="taxonomic scope" value="Bacteria"/>
</dbReference>
<keyword evidence="3" id="KW-1185">Reference proteome</keyword>
<dbReference type="EMBL" id="CP003985">
    <property type="protein sequence ID" value="AGF79064.1"/>
    <property type="molecule type" value="Genomic_DNA"/>
</dbReference>
<name>M1NHI2_DESSD</name>
<dbReference type="Proteomes" id="UP000011721">
    <property type="component" value="Chromosome"/>
</dbReference>
<protein>
    <submittedName>
        <fullName evidence="2">Uncharacterized protein</fullName>
    </submittedName>
</protein>
<dbReference type="OrthoDB" id="5396601at2"/>
<evidence type="ECO:0000313" key="2">
    <source>
        <dbReference type="EMBL" id="AGF79064.1"/>
    </source>
</evidence>
<sequence>MKIMICFLVVLFLAAPIFAMDTPQQTRSCHCFQDRVFDPDRKFAADKYLLTTSFNSFISANFHISKSQIVMMKMKGGVDPDDLLIGLFVARICDVEVNSLLAILDSGGTWKQILTSRSLKKNEKNKNLLNTLLAAIDTEEAAVEVVTDQLVKEFFRVSDLEIASLREEGATGREIVLIYLMERYGKTDATAADILSMYTKKKMSWGEIASYFGLTPKETGKLLQNQG</sequence>
<accession>M1NHI2</accession>
<evidence type="ECO:0000313" key="3">
    <source>
        <dbReference type="Proteomes" id="UP000011721"/>
    </source>
</evidence>
<feature type="signal peptide" evidence="1">
    <location>
        <begin position="1"/>
        <end position="19"/>
    </location>
</feature>
<dbReference type="RefSeq" id="WP_015404750.1">
    <property type="nucleotide sequence ID" value="NC_020304.1"/>
</dbReference>
<proteinExistence type="predicted"/>
<dbReference type="KEGG" id="dsf:UWK_02528"/>
<keyword evidence="1" id="KW-0732">Signal</keyword>
<reference evidence="3" key="1">
    <citation type="journal article" date="2013" name="Stand. Genomic Sci.">
        <title>Complete genome sequence of Desulfocapsa sulfexigens, a marine deltaproteobacterium specialized in disproportionating inorganic sulfur compounds.</title>
        <authorList>
            <person name="Finster K.W."/>
            <person name="Kjeldsen K.U."/>
            <person name="Kube M."/>
            <person name="Reinhardt R."/>
            <person name="Mussmann M."/>
            <person name="Amann R."/>
            <person name="Schreiber L."/>
        </authorList>
    </citation>
    <scope>NUCLEOTIDE SEQUENCE [LARGE SCALE GENOMIC DNA]</scope>
    <source>
        <strain evidence="3">DSM 10523 / SB164P1</strain>
    </source>
</reference>
<dbReference type="AlphaFoldDB" id="M1NHI2"/>
<organism evidence="2 3">
    <name type="scientific">Desulfocapsa sulfexigens (strain DSM 10523 / SB164P1)</name>
    <dbReference type="NCBI Taxonomy" id="1167006"/>
    <lineage>
        <taxon>Bacteria</taxon>
        <taxon>Pseudomonadati</taxon>
        <taxon>Thermodesulfobacteriota</taxon>
        <taxon>Desulfobulbia</taxon>
        <taxon>Desulfobulbales</taxon>
        <taxon>Desulfocapsaceae</taxon>
        <taxon>Desulfocapsa</taxon>
    </lineage>
</organism>
<gene>
    <name evidence="2" type="ordered locus">UWK_02528</name>
</gene>